<accession>A0ABS0BWY8</accession>
<evidence type="ECO:0000313" key="7">
    <source>
        <dbReference type="EMBL" id="MBF6057909.1"/>
    </source>
</evidence>
<feature type="coiled-coil region" evidence="5">
    <location>
        <begin position="131"/>
        <end position="165"/>
    </location>
</feature>
<keyword evidence="3 6" id="KW-1133">Transmembrane helix</keyword>
<keyword evidence="4 6" id="KW-0472">Membrane</keyword>
<sequence>MNTSGDLVMVEFTSFNPNGKKLLDRLIENYLTGELEENQKLLTSVMGFRDVESEQKRNRQRNYLSFAMSSLMVVVAVYLVWHLISVIRPDYSMVTKEVTELRSPVEGKVNFNGLQEGQLLTADQEMFRFQNKEVERDRRALMTQIRVLETQIDTKEKQLGDAQAILSNHIKTLQTSETNALAYLQYLRDQIKNARTTSDAYRNLKGATSKIDYLSSVNDYLALQVEYEQANNVLANIQSDIRNARNGFYSKNGIFEESFASPKKIKRELEQITVTLNEQKGALKDMDDSVYIKSLHKGMLDKILVESGNGVTNGEVLALISQPSSKKFIVSVIDAQKAERISENSKVTVKINQKEVPAKIVKLKHSYKQLFFTDQGGIIYGLDSLRSPGKSFVFIEVASSDLKDLEIGTPLEVRIDSRIQDWLI</sequence>
<evidence type="ECO:0000313" key="8">
    <source>
        <dbReference type="Proteomes" id="UP001193680"/>
    </source>
</evidence>
<evidence type="ECO:0000256" key="3">
    <source>
        <dbReference type="ARBA" id="ARBA00022989"/>
    </source>
</evidence>
<protein>
    <recommendedName>
        <fullName evidence="9">HlyD family efflux transporter periplasmic adaptor subunit</fullName>
    </recommendedName>
</protein>
<evidence type="ECO:0000256" key="4">
    <source>
        <dbReference type="ARBA" id="ARBA00023136"/>
    </source>
</evidence>
<proteinExistence type="predicted"/>
<evidence type="ECO:0000256" key="5">
    <source>
        <dbReference type="SAM" id="Coils"/>
    </source>
</evidence>
<dbReference type="RefSeq" id="WP_185978052.1">
    <property type="nucleotide sequence ID" value="NZ_JACBGI020000008.1"/>
</dbReference>
<name>A0ABS0BWY8_9GAMM</name>
<evidence type="ECO:0008006" key="9">
    <source>
        <dbReference type="Google" id="ProtNLM"/>
    </source>
</evidence>
<dbReference type="EMBL" id="JACBGI020000008">
    <property type="protein sequence ID" value="MBF6057909.1"/>
    <property type="molecule type" value="Genomic_DNA"/>
</dbReference>
<comment type="caution">
    <text evidence="7">The sequence shown here is derived from an EMBL/GenBank/DDBJ whole genome shotgun (WGS) entry which is preliminary data.</text>
</comment>
<gene>
    <name evidence="7" type="ORF">H8792_006095</name>
</gene>
<reference evidence="7 8" key="1">
    <citation type="submission" date="2020-11" db="EMBL/GenBank/DDBJ databases">
        <title>Sulfur oxidizing isolate from Hospital Hole Sinkhole.</title>
        <authorList>
            <person name="Scott K.M."/>
        </authorList>
    </citation>
    <scope>NUCLEOTIDE SEQUENCE [LARGE SCALE GENOMIC DNA]</scope>
    <source>
        <strain evidence="7 8">HH1</strain>
    </source>
</reference>
<feature type="transmembrane region" description="Helical" evidence="6">
    <location>
        <begin position="63"/>
        <end position="84"/>
    </location>
</feature>
<dbReference type="PANTHER" id="PTHR30386">
    <property type="entry name" value="MEMBRANE FUSION SUBUNIT OF EMRAB-TOLC MULTIDRUG EFFLUX PUMP"/>
    <property type="match status" value="1"/>
</dbReference>
<comment type="subcellular location">
    <subcellularLocation>
        <location evidence="1">Membrane</location>
        <topology evidence="1">Single-pass membrane protein</topology>
    </subcellularLocation>
</comment>
<evidence type="ECO:0000256" key="1">
    <source>
        <dbReference type="ARBA" id="ARBA00004167"/>
    </source>
</evidence>
<dbReference type="Proteomes" id="UP001193680">
    <property type="component" value="Unassembled WGS sequence"/>
</dbReference>
<evidence type="ECO:0000256" key="2">
    <source>
        <dbReference type="ARBA" id="ARBA00022692"/>
    </source>
</evidence>
<keyword evidence="8" id="KW-1185">Reference proteome</keyword>
<dbReference type="InterPro" id="IPR050739">
    <property type="entry name" value="MFP"/>
</dbReference>
<organism evidence="7 8">
    <name type="scientific">Thiomicrorhabdus heinhorstiae</name>
    <dbReference type="NCBI Taxonomy" id="2748010"/>
    <lineage>
        <taxon>Bacteria</taxon>
        <taxon>Pseudomonadati</taxon>
        <taxon>Pseudomonadota</taxon>
        <taxon>Gammaproteobacteria</taxon>
        <taxon>Thiotrichales</taxon>
        <taxon>Piscirickettsiaceae</taxon>
        <taxon>Thiomicrorhabdus</taxon>
    </lineage>
</organism>
<evidence type="ECO:0000256" key="6">
    <source>
        <dbReference type="SAM" id="Phobius"/>
    </source>
</evidence>
<feature type="coiled-coil region" evidence="5">
    <location>
        <begin position="220"/>
        <end position="247"/>
    </location>
</feature>
<keyword evidence="2 6" id="KW-0812">Transmembrane</keyword>
<dbReference type="PANTHER" id="PTHR30386:SF26">
    <property type="entry name" value="TRANSPORT PROTEIN COMB"/>
    <property type="match status" value="1"/>
</dbReference>
<keyword evidence="5" id="KW-0175">Coiled coil</keyword>